<evidence type="ECO:0000313" key="2">
    <source>
        <dbReference type="Proteomes" id="UP000026960"/>
    </source>
</evidence>
<dbReference type="Proteomes" id="UP000026960">
    <property type="component" value="Chromosome 9"/>
</dbReference>
<keyword evidence="2" id="KW-1185">Reference proteome</keyword>
<dbReference type="AlphaFoldDB" id="A0A0D3H538"/>
<accession>A0A0D3H538</accession>
<dbReference type="EnsemblPlants" id="OBART09G05130.1">
    <property type="protein sequence ID" value="OBART09G05130.1"/>
    <property type="gene ID" value="OBART09G05130"/>
</dbReference>
<evidence type="ECO:0000313" key="1">
    <source>
        <dbReference type="EnsemblPlants" id="OBART09G05130.1"/>
    </source>
</evidence>
<proteinExistence type="predicted"/>
<protein>
    <submittedName>
        <fullName evidence="1">Uncharacterized protein</fullName>
    </submittedName>
</protein>
<reference evidence="1" key="2">
    <citation type="submission" date="2015-03" db="UniProtKB">
        <authorList>
            <consortium name="EnsemblPlants"/>
        </authorList>
    </citation>
    <scope>IDENTIFICATION</scope>
</reference>
<dbReference type="Gramene" id="OBART09G05130.1">
    <property type="protein sequence ID" value="OBART09G05130.1"/>
    <property type="gene ID" value="OBART09G05130"/>
</dbReference>
<name>A0A0D3H538_9ORYZ</name>
<organism evidence="1">
    <name type="scientific">Oryza barthii</name>
    <dbReference type="NCBI Taxonomy" id="65489"/>
    <lineage>
        <taxon>Eukaryota</taxon>
        <taxon>Viridiplantae</taxon>
        <taxon>Streptophyta</taxon>
        <taxon>Embryophyta</taxon>
        <taxon>Tracheophyta</taxon>
        <taxon>Spermatophyta</taxon>
        <taxon>Magnoliopsida</taxon>
        <taxon>Liliopsida</taxon>
        <taxon>Poales</taxon>
        <taxon>Poaceae</taxon>
        <taxon>BOP clade</taxon>
        <taxon>Oryzoideae</taxon>
        <taxon>Oryzeae</taxon>
        <taxon>Oryzinae</taxon>
        <taxon>Oryza</taxon>
    </lineage>
</organism>
<dbReference type="HOGENOM" id="CLU_2214083_0_0_1"/>
<sequence length="108" mass="12316">MTRKTQRNDLGLGSMTENIVRNKYATCSIVSRMPSSTGTGQYFRESSWSRKLKETCIGSKQWRWITLLSIVGPRDSILKCPVKFRVEFEIFVEVQGCVKEPLNPLVGD</sequence>
<reference evidence="1" key="1">
    <citation type="journal article" date="2009" name="Rice">
        <title>De Novo Next Generation Sequencing of Plant Genomes.</title>
        <authorList>
            <person name="Rounsley S."/>
            <person name="Marri P.R."/>
            <person name="Yu Y."/>
            <person name="He R."/>
            <person name="Sisneros N."/>
            <person name="Goicoechea J.L."/>
            <person name="Lee S.J."/>
            <person name="Angelova A."/>
            <person name="Kudrna D."/>
            <person name="Luo M."/>
            <person name="Affourtit J."/>
            <person name="Desany B."/>
            <person name="Knight J."/>
            <person name="Niazi F."/>
            <person name="Egholm M."/>
            <person name="Wing R.A."/>
        </authorList>
    </citation>
    <scope>NUCLEOTIDE SEQUENCE [LARGE SCALE GENOMIC DNA]</scope>
    <source>
        <strain evidence="1">cv. IRGC 105608</strain>
    </source>
</reference>
<dbReference type="PaxDb" id="65489-OBART09G05130.1"/>